<gene>
    <name evidence="2" type="ORF">HMPREF9440_00158</name>
</gene>
<dbReference type="EMBL" id="AFBQ01000018">
    <property type="protein sequence ID" value="EHY32449.1"/>
    <property type="molecule type" value="Genomic_DNA"/>
</dbReference>
<feature type="region of interest" description="Disordered" evidence="1">
    <location>
        <begin position="17"/>
        <end position="65"/>
    </location>
</feature>
<name>H3KBR2_9BURK</name>
<evidence type="ECO:0000256" key="1">
    <source>
        <dbReference type="SAM" id="MobiDB-lite"/>
    </source>
</evidence>
<accession>H3KBR2</accession>
<proteinExistence type="predicted"/>
<comment type="caution">
    <text evidence="2">The sequence shown here is derived from an EMBL/GenBank/DDBJ whole genome shotgun (WGS) entry which is preliminary data.</text>
</comment>
<dbReference type="HOGENOM" id="CLU_2848230_0_0_4"/>
<dbReference type="STRING" id="762967.HMPREF9440_00158"/>
<reference evidence="2 3" key="1">
    <citation type="submission" date="2011-11" db="EMBL/GenBank/DDBJ databases">
        <authorList>
            <person name="Weinstock G."/>
            <person name="Sodergren E."/>
            <person name="Clifton S."/>
            <person name="Fulton L."/>
            <person name="Fulton B."/>
            <person name="Courtney L."/>
            <person name="Fronick C."/>
            <person name="Harrison M."/>
            <person name="Strong C."/>
            <person name="Farmer C."/>
            <person name="Delahaunty K."/>
            <person name="Markovic C."/>
            <person name="Hall O."/>
            <person name="Minx P."/>
            <person name="Tomlinson C."/>
            <person name="Mitreva M."/>
            <person name="Hou S."/>
            <person name="Chen J."/>
            <person name="Wollam A."/>
            <person name="Pepin K.H."/>
            <person name="Johnson M."/>
            <person name="Bhonagiri V."/>
            <person name="Zhang X."/>
            <person name="Suruliraj S."/>
            <person name="Warren W."/>
            <person name="Chinwalla A."/>
            <person name="Mardis E.R."/>
            <person name="Wilson R.K."/>
        </authorList>
    </citation>
    <scope>NUCLEOTIDE SEQUENCE [LARGE SCALE GENOMIC DNA]</scope>
    <source>
        <strain evidence="2 3">YIT 11816</strain>
    </source>
</reference>
<evidence type="ECO:0000313" key="3">
    <source>
        <dbReference type="Proteomes" id="UP000004956"/>
    </source>
</evidence>
<organism evidence="2 3">
    <name type="scientific">Sutterella parvirubra YIT 11816</name>
    <dbReference type="NCBI Taxonomy" id="762967"/>
    <lineage>
        <taxon>Bacteria</taxon>
        <taxon>Pseudomonadati</taxon>
        <taxon>Pseudomonadota</taxon>
        <taxon>Betaproteobacteria</taxon>
        <taxon>Burkholderiales</taxon>
        <taxon>Sutterellaceae</taxon>
        <taxon>Sutterella</taxon>
    </lineage>
</organism>
<keyword evidence="3" id="KW-1185">Reference proteome</keyword>
<protein>
    <submittedName>
        <fullName evidence="2">Uncharacterized protein</fullName>
    </submittedName>
</protein>
<evidence type="ECO:0000313" key="2">
    <source>
        <dbReference type="EMBL" id="EHY32449.1"/>
    </source>
</evidence>
<sequence length="65" mass="7449">MPARNRGQLFNFRAFRPQKRVPAHNSSTRVKSREIPSAGAESRGAEWSNLSRIRPKRGTHHDLRA</sequence>
<dbReference type="Proteomes" id="UP000004956">
    <property type="component" value="Unassembled WGS sequence"/>
</dbReference>
<dbReference type="AlphaFoldDB" id="H3KBR2"/>